<keyword evidence="2" id="KW-1185">Reference proteome</keyword>
<proteinExistence type="predicted"/>
<organism evidence="1 2">
    <name type="scientific">Dentiscutata heterogama</name>
    <dbReference type="NCBI Taxonomy" id="1316150"/>
    <lineage>
        <taxon>Eukaryota</taxon>
        <taxon>Fungi</taxon>
        <taxon>Fungi incertae sedis</taxon>
        <taxon>Mucoromycota</taxon>
        <taxon>Glomeromycotina</taxon>
        <taxon>Glomeromycetes</taxon>
        <taxon>Diversisporales</taxon>
        <taxon>Gigasporaceae</taxon>
        <taxon>Dentiscutata</taxon>
    </lineage>
</organism>
<name>A0ACA9QZT3_9GLOM</name>
<evidence type="ECO:0000313" key="1">
    <source>
        <dbReference type="EMBL" id="CAG8771036.1"/>
    </source>
</evidence>
<reference evidence="1" key="1">
    <citation type="submission" date="2021-06" db="EMBL/GenBank/DDBJ databases">
        <authorList>
            <person name="Kallberg Y."/>
            <person name="Tangrot J."/>
            <person name="Rosling A."/>
        </authorList>
    </citation>
    <scope>NUCLEOTIDE SEQUENCE</scope>
    <source>
        <strain evidence="1">IL203A</strain>
    </source>
</reference>
<comment type="caution">
    <text evidence="1">The sequence shown here is derived from an EMBL/GenBank/DDBJ whole genome shotgun (WGS) entry which is preliminary data.</text>
</comment>
<feature type="non-terminal residue" evidence="1">
    <location>
        <position position="1"/>
    </location>
</feature>
<protein>
    <submittedName>
        <fullName evidence="1">3332_t:CDS:1</fullName>
    </submittedName>
</protein>
<evidence type="ECO:0000313" key="2">
    <source>
        <dbReference type="Proteomes" id="UP000789702"/>
    </source>
</evidence>
<gene>
    <name evidence="1" type="ORF">DHETER_LOCUS15834</name>
</gene>
<sequence length="55" mass="6298">DEYENIFKWVVAVSDKSASSSEFRLLAISCISIKDYVENSSEIHPMQIHNNGFTF</sequence>
<feature type="non-terminal residue" evidence="1">
    <location>
        <position position="55"/>
    </location>
</feature>
<dbReference type="EMBL" id="CAJVPU010056817">
    <property type="protein sequence ID" value="CAG8771036.1"/>
    <property type="molecule type" value="Genomic_DNA"/>
</dbReference>
<dbReference type="Proteomes" id="UP000789702">
    <property type="component" value="Unassembled WGS sequence"/>
</dbReference>
<accession>A0ACA9QZT3</accession>